<evidence type="ECO:0000313" key="9">
    <source>
        <dbReference type="EMBL" id="KAK3513622.1"/>
    </source>
</evidence>
<evidence type="ECO:0000256" key="4">
    <source>
        <dbReference type="ARBA" id="ARBA00022777"/>
    </source>
</evidence>
<evidence type="ECO:0000259" key="8">
    <source>
        <dbReference type="PROSITE" id="PS50011"/>
    </source>
</evidence>
<keyword evidence="4" id="KW-0418">Kinase</keyword>
<dbReference type="EMBL" id="JAUCMX010000022">
    <property type="protein sequence ID" value="KAK3513622.1"/>
    <property type="molecule type" value="Genomic_DNA"/>
</dbReference>
<dbReference type="InterPro" id="IPR011009">
    <property type="entry name" value="Kinase-like_dom_sf"/>
</dbReference>
<comment type="caution">
    <text evidence="9">The sequence shown here is derived from an EMBL/GenBank/DDBJ whole genome shotgun (WGS) entry which is preliminary data.</text>
</comment>
<gene>
    <name evidence="9" type="ORF">QTP70_028143</name>
</gene>
<dbReference type="GO" id="GO:0005737">
    <property type="term" value="C:cytoplasm"/>
    <property type="evidence" value="ECO:0007669"/>
    <property type="project" value="TreeGrafter"/>
</dbReference>
<feature type="non-terminal residue" evidence="9">
    <location>
        <position position="1"/>
    </location>
</feature>
<evidence type="ECO:0000256" key="5">
    <source>
        <dbReference type="ARBA" id="ARBA00022840"/>
    </source>
</evidence>
<comment type="similarity">
    <text evidence="7">Belongs to the protein kinase superfamily.</text>
</comment>
<dbReference type="Proteomes" id="UP001274896">
    <property type="component" value="Unassembled WGS sequence"/>
</dbReference>
<keyword evidence="1 7" id="KW-0723">Serine/threonine-protein kinase</keyword>
<dbReference type="Pfam" id="PF00069">
    <property type="entry name" value="Pkinase"/>
    <property type="match status" value="1"/>
</dbReference>
<dbReference type="InterPro" id="IPR000719">
    <property type="entry name" value="Prot_kinase_dom"/>
</dbReference>
<dbReference type="Gene3D" id="1.10.510.10">
    <property type="entry name" value="Transferase(Phosphotransferase) domain 1"/>
    <property type="match status" value="1"/>
</dbReference>
<dbReference type="PROSITE" id="PS50011">
    <property type="entry name" value="PROTEIN_KINASE_DOM"/>
    <property type="match status" value="1"/>
</dbReference>
<dbReference type="AlphaFoldDB" id="A0AAE0Q4V6"/>
<dbReference type="SMART" id="SM00220">
    <property type="entry name" value="S_TKc"/>
    <property type="match status" value="1"/>
</dbReference>
<dbReference type="GO" id="GO:0005524">
    <property type="term" value="F:ATP binding"/>
    <property type="evidence" value="ECO:0007669"/>
    <property type="project" value="UniProtKB-UniRule"/>
</dbReference>
<dbReference type="GO" id="GO:0005634">
    <property type="term" value="C:nucleus"/>
    <property type="evidence" value="ECO:0007669"/>
    <property type="project" value="TreeGrafter"/>
</dbReference>
<evidence type="ECO:0000256" key="7">
    <source>
        <dbReference type="RuleBase" id="RU000304"/>
    </source>
</evidence>
<evidence type="ECO:0000256" key="3">
    <source>
        <dbReference type="ARBA" id="ARBA00022741"/>
    </source>
</evidence>
<dbReference type="GO" id="GO:0035556">
    <property type="term" value="P:intracellular signal transduction"/>
    <property type="evidence" value="ECO:0007669"/>
    <property type="project" value="TreeGrafter"/>
</dbReference>
<protein>
    <recommendedName>
        <fullName evidence="8">Protein kinase domain-containing protein</fullName>
    </recommendedName>
</protein>
<keyword evidence="2" id="KW-0808">Transferase</keyword>
<evidence type="ECO:0000313" key="10">
    <source>
        <dbReference type="Proteomes" id="UP001274896"/>
    </source>
</evidence>
<feature type="binding site" evidence="6">
    <location>
        <position position="61"/>
    </location>
    <ligand>
        <name>ATP</name>
        <dbReference type="ChEBI" id="CHEBI:30616"/>
    </ligand>
</feature>
<dbReference type="GO" id="GO:0004674">
    <property type="term" value="F:protein serine/threonine kinase activity"/>
    <property type="evidence" value="ECO:0007669"/>
    <property type="project" value="UniProtKB-KW"/>
</dbReference>
<reference evidence="9" key="1">
    <citation type="submission" date="2023-06" db="EMBL/GenBank/DDBJ databases">
        <title>Male Hemibagrus guttatus genome.</title>
        <authorList>
            <person name="Bian C."/>
        </authorList>
    </citation>
    <scope>NUCLEOTIDE SEQUENCE</scope>
    <source>
        <strain evidence="9">Male_cb2023</strain>
        <tissue evidence="9">Muscle</tissue>
    </source>
</reference>
<keyword evidence="3 6" id="KW-0547">Nucleotide-binding</keyword>
<keyword evidence="5 6" id="KW-0067">ATP-binding</keyword>
<dbReference type="InterPro" id="IPR008271">
    <property type="entry name" value="Ser/Thr_kinase_AS"/>
</dbReference>
<dbReference type="PANTHER" id="PTHR24342:SF19">
    <property type="entry name" value="PROTEIN KINASE DOMAIN-CONTAINING PROTEIN"/>
    <property type="match status" value="1"/>
</dbReference>
<dbReference type="FunFam" id="1.10.510.10:FF:000250">
    <property type="entry name" value="Death-associated protein kinase 3"/>
    <property type="match status" value="1"/>
</dbReference>
<evidence type="ECO:0000256" key="6">
    <source>
        <dbReference type="PROSITE-ProRule" id="PRU10141"/>
    </source>
</evidence>
<dbReference type="GO" id="GO:0043065">
    <property type="term" value="P:positive regulation of apoptotic process"/>
    <property type="evidence" value="ECO:0007669"/>
    <property type="project" value="TreeGrafter"/>
</dbReference>
<accession>A0AAE0Q4V6</accession>
<sequence length="379" mass="43660">RYCLVSPEPEEWTEGDLCAMAQFKLQNVEDFYEIGEILGSGHFGQVRELRERACGTCWAGKFVKLRRSVSSRLGMERKSVEHEVEILQSLQHVNIMALRDVFESRAEIVLVVELIRGGELFDFIAAKENLTEDEAIDFLKQILKGVGFMHSKQIAHFDLKPENVMLSDKNAEHPEIKIIDFGLAHRFIAGEEYKSLSGTPQYIAPEVINYDPLSVATDMWSIGVITYILLSGISPFQGDTDEETLRNIVEMKYDFDEHYFSQTSAIAKDFIEKLLVKDQSERMTAEECLLHPWIKPLTRKQAANRSRSSINMKNFKKFNARRKWKMSYNMVWACNRLSRLQLLCKKAKEDEVLRSCESDQEDTEIKPASLIRRRLSSSS</sequence>
<name>A0AAE0Q4V6_9TELE</name>
<proteinExistence type="inferred from homology"/>
<evidence type="ECO:0000256" key="2">
    <source>
        <dbReference type="ARBA" id="ARBA00022679"/>
    </source>
</evidence>
<feature type="domain" description="Protein kinase" evidence="8">
    <location>
        <begin position="32"/>
        <end position="294"/>
    </location>
</feature>
<dbReference type="Gene3D" id="3.30.200.20">
    <property type="entry name" value="Phosphorylase Kinase, domain 1"/>
    <property type="match status" value="1"/>
</dbReference>
<dbReference type="PANTHER" id="PTHR24342">
    <property type="entry name" value="SERINE/THREONINE-PROTEIN KINASE 17"/>
    <property type="match status" value="1"/>
</dbReference>
<dbReference type="PROSITE" id="PS00108">
    <property type="entry name" value="PROTEIN_KINASE_ST"/>
    <property type="match status" value="1"/>
</dbReference>
<dbReference type="SUPFAM" id="SSF56112">
    <property type="entry name" value="Protein kinase-like (PK-like)"/>
    <property type="match status" value="1"/>
</dbReference>
<dbReference type="PROSITE" id="PS00107">
    <property type="entry name" value="PROTEIN_KINASE_ATP"/>
    <property type="match status" value="1"/>
</dbReference>
<dbReference type="InterPro" id="IPR017441">
    <property type="entry name" value="Protein_kinase_ATP_BS"/>
</dbReference>
<evidence type="ECO:0000256" key="1">
    <source>
        <dbReference type="ARBA" id="ARBA00022527"/>
    </source>
</evidence>
<organism evidence="9 10">
    <name type="scientific">Hemibagrus guttatus</name>
    <dbReference type="NCBI Taxonomy" id="175788"/>
    <lineage>
        <taxon>Eukaryota</taxon>
        <taxon>Metazoa</taxon>
        <taxon>Chordata</taxon>
        <taxon>Craniata</taxon>
        <taxon>Vertebrata</taxon>
        <taxon>Euteleostomi</taxon>
        <taxon>Actinopterygii</taxon>
        <taxon>Neopterygii</taxon>
        <taxon>Teleostei</taxon>
        <taxon>Ostariophysi</taxon>
        <taxon>Siluriformes</taxon>
        <taxon>Bagridae</taxon>
        <taxon>Hemibagrus</taxon>
    </lineage>
</organism>
<keyword evidence="10" id="KW-1185">Reference proteome</keyword>